<keyword evidence="4" id="KW-1003">Cell membrane</keyword>
<evidence type="ECO:0000256" key="9">
    <source>
        <dbReference type="ARBA" id="ARBA00023136"/>
    </source>
</evidence>
<dbReference type="PANTHER" id="PTHR42985">
    <property type="entry name" value="SODIUM-COUPLED MONOCARBOXYLATE TRANSPORTER"/>
    <property type="match status" value="1"/>
</dbReference>
<evidence type="ECO:0008006" key="14">
    <source>
        <dbReference type="Google" id="ProtNLM"/>
    </source>
</evidence>
<dbReference type="STRING" id="1548547.BA177_03900"/>
<keyword evidence="7" id="KW-0915">Sodium</keyword>
<feature type="transmembrane region" description="Helical" evidence="11">
    <location>
        <begin position="874"/>
        <end position="893"/>
    </location>
</feature>
<dbReference type="KEGG" id="woc:BA177_03900"/>
<evidence type="ECO:0000256" key="3">
    <source>
        <dbReference type="ARBA" id="ARBA00022448"/>
    </source>
</evidence>
<dbReference type="GO" id="GO:0006814">
    <property type="term" value="P:sodium ion transport"/>
    <property type="evidence" value="ECO:0007669"/>
    <property type="project" value="UniProtKB-KW"/>
</dbReference>
<evidence type="ECO:0000313" key="12">
    <source>
        <dbReference type="EMBL" id="ANO50466.1"/>
    </source>
</evidence>
<organism evidence="12 13">
    <name type="scientific">Woeseia oceani</name>
    <dbReference type="NCBI Taxonomy" id="1548547"/>
    <lineage>
        <taxon>Bacteria</taxon>
        <taxon>Pseudomonadati</taxon>
        <taxon>Pseudomonadota</taxon>
        <taxon>Gammaproteobacteria</taxon>
        <taxon>Woeseiales</taxon>
        <taxon>Woeseiaceae</taxon>
        <taxon>Woeseia</taxon>
    </lineage>
</organism>
<feature type="transmembrane region" description="Helical" evidence="11">
    <location>
        <begin position="594"/>
        <end position="618"/>
    </location>
</feature>
<evidence type="ECO:0000256" key="6">
    <source>
        <dbReference type="ARBA" id="ARBA00022989"/>
    </source>
</evidence>
<keyword evidence="10" id="KW-0739">Sodium transport</keyword>
<dbReference type="Gene3D" id="1.20.1730.10">
    <property type="entry name" value="Sodium/glucose cotransporter"/>
    <property type="match status" value="1"/>
</dbReference>
<name>A0A193LDF1_9GAMM</name>
<feature type="transmembrane region" description="Helical" evidence="11">
    <location>
        <begin position="487"/>
        <end position="509"/>
    </location>
</feature>
<feature type="transmembrane region" description="Helical" evidence="11">
    <location>
        <begin position="445"/>
        <end position="467"/>
    </location>
</feature>
<evidence type="ECO:0000313" key="13">
    <source>
        <dbReference type="Proteomes" id="UP000092695"/>
    </source>
</evidence>
<evidence type="ECO:0000256" key="4">
    <source>
        <dbReference type="ARBA" id="ARBA00022475"/>
    </source>
</evidence>
<feature type="transmembrane region" description="Helical" evidence="11">
    <location>
        <begin position="715"/>
        <end position="740"/>
    </location>
</feature>
<dbReference type="CDD" id="cd11495">
    <property type="entry name" value="SLC5sbd_NIS-like_u3"/>
    <property type="match status" value="1"/>
</dbReference>
<proteinExistence type="inferred from homology"/>
<dbReference type="RefSeq" id="WP_068613093.1">
    <property type="nucleotide sequence ID" value="NZ_CP016268.1"/>
</dbReference>
<feature type="transmembrane region" description="Helical" evidence="11">
    <location>
        <begin position="515"/>
        <end position="539"/>
    </location>
</feature>
<keyword evidence="3" id="KW-0813">Transport</keyword>
<dbReference type="OrthoDB" id="9803348at2"/>
<keyword evidence="5 11" id="KW-0812">Transmembrane</keyword>
<keyword evidence="13" id="KW-1185">Reference proteome</keyword>
<dbReference type="PANTHER" id="PTHR42985:SF40">
    <property type="entry name" value="LD47995P-RELATED"/>
    <property type="match status" value="1"/>
</dbReference>
<evidence type="ECO:0000256" key="10">
    <source>
        <dbReference type="ARBA" id="ARBA00023201"/>
    </source>
</evidence>
<feature type="transmembrane region" description="Helical" evidence="11">
    <location>
        <begin position="819"/>
        <end position="836"/>
    </location>
</feature>
<feature type="transmembrane region" description="Helical" evidence="11">
    <location>
        <begin position="899"/>
        <end position="920"/>
    </location>
</feature>
<dbReference type="InterPro" id="IPR051163">
    <property type="entry name" value="Sodium:Solute_Symporter_SSF"/>
</dbReference>
<feature type="transmembrane region" description="Helical" evidence="11">
    <location>
        <begin position="675"/>
        <end position="694"/>
    </location>
</feature>
<dbReference type="InterPro" id="IPR038377">
    <property type="entry name" value="Na/Glc_symporter_sf"/>
</dbReference>
<sequence length="939" mass="98777">MSLISTSDSRNAEPVIVRRMLGVFATATLVFGFPLLALADDGAPESLTTIGFTEVSELVSTGSEAGAGIVGAYVGVQNGALIVAGGVSGTSTSGSQSSGTRQDFHDRVWVATRADGSDENGDGKIAGDERLLKWHDTGLKLPGKRAYGAYAGHDLGLIAVGGSDGAAARKEAFLIRWDSPSSAARLLQLPDMPKAAMNGGATVLGNSLYVVAGGNADATSHDFFRFDLSRIQTDAFGEPVADGHLASISEQRDEQGRVVSPWEQLPSLPLPGSQTSGDVSMTVAAQNNGIGDRLFVVMPSSTAAGAGGGQAGSSQQGTVWSFDPGASAWTRKADMPLDGSGAGVNGFVGGALGQSHIIVLADAIPGESRVARSYNAVTNTWADYAEVSTGPDSQEAAGTDSLAPRSAATFVNWDGDLMLLGNGVRAGVPFEGIWQVDVKSPLSHFGWPNMTVLVIYLLSMVLIGVYFARKNSDTDDYFRGGQNIPWWAAGCSIYATMLSSLTYLALPALVYQTDWLLYIGILTVLLVAPIIVHLIMPFFRNIDATSAYEYLSKRFNMPVRLFASALFICFQVGRMGIVMALTALALAAVTPLDAWQSVLLMGVLSMLYSAMGGIEAVVWTDTIQVFVLTLGAVLCFVFIISGIDGGLSGFFSAGIADNKFRLLDLDFSASSITSLSIWVIVLGGIGQNMSSYSADQAVVQRYMTTKSTKAAAESIWTNAIVTVPGVLMFFFIGTGLYAYYQSNPAKLDPNLQIDQIFPAFVGAELPIGIAGLIVAGIFAAAQSTVSSGMNSTATALVTDFLRPFNVCQDDNSYLRAARILTVVMGVLGTAVGLLFISPEIRSLMAEYFKVIGMFMGALAGLFILGITTRRATGAGALVGIACGAGINIVVWLMEWANGYLFATIGIACSIGIGYLASLMLPADNQDIDGLTIYTVQRNP</sequence>
<dbReference type="GO" id="GO:0015293">
    <property type="term" value="F:symporter activity"/>
    <property type="evidence" value="ECO:0007669"/>
    <property type="project" value="TreeGrafter"/>
</dbReference>
<dbReference type="InterPro" id="IPR015915">
    <property type="entry name" value="Kelch-typ_b-propeller"/>
</dbReference>
<comment type="similarity">
    <text evidence="2">Belongs to the sodium:solute symporter (SSF) (TC 2.A.21) family.</text>
</comment>
<evidence type="ECO:0000256" key="2">
    <source>
        <dbReference type="ARBA" id="ARBA00006434"/>
    </source>
</evidence>
<keyword evidence="8" id="KW-0406">Ion transport</keyword>
<feature type="transmembrane region" description="Helical" evidence="11">
    <location>
        <begin position="760"/>
        <end position="781"/>
    </location>
</feature>
<dbReference type="GO" id="GO:0005886">
    <property type="term" value="C:plasma membrane"/>
    <property type="evidence" value="ECO:0007669"/>
    <property type="project" value="UniProtKB-SubCell"/>
</dbReference>
<evidence type="ECO:0000256" key="5">
    <source>
        <dbReference type="ARBA" id="ARBA00022692"/>
    </source>
</evidence>
<gene>
    <name evidence="12" type="ORF">BA177_03900</name>
</gene>
<feature type="transmembrane region" description="Helical" evidence="11">
    <location>
        <begin position="559"/>
        <end position="588"/>
    </location>
</feature>
<protein>
    <recommendedName>
        <fullName evidence="14">Sodium:solute symporter</fullName>
    </recommendedName>
</protein>
<dbReference type="InterPro" id="IPR001734">
    <property type="entry name" value="Na/solute_symporter"/>
</dbReference>
<dbReference type="PROSITE" id="PS50283">
    <property type="entry name" value="NA_SOLUT_SYMP_3"/>
    <property type="match status" value="1"/>
</dbReference>
<dbReference type="Pfam" id="PF00474">
    <property type="entry name" value="SSF"/>
    <property type="match status" value="1"/>
</dbReference>
<feature type="transmembrane region" description="Helical" evidence="11">
    <location>
        <begin position="625"/>
        <end position="655"/>
    </location>
</feature>
<keyword evidence="6 11" id="KW-1133">Transmembrane helix</keyword>
<evidence type="ECO:0000256" key="8">
    <source>
        <dbReference type="ARBA" id="ARBA00023065"/>
    </source>
</evidence>
<feature type="transmembrane region" description="Helical" evidence="11">
    <location>
        <begin position="848"/>
        <end position="867"/>
    </location>
</feature>
<comment type="subcellular location">
    <subcellularLocation>
        <location evidence="1">Cell membrane</location>
        <topology evidence="1">Multi-pass membrane protein</topology>
    </subcellularLocation>
</comment>
<dbReference type="AlphaFoldDB" id="A0A193LDF1"/>
<evidence type="ECO:0000256" key="7">
    <source>
        <dbReference type="ARBA" id="ARBA00023053"/>
    </source>
</evidence>
<dbReference type="SUPFAM" id="SSF117281">
    <property type="entry name" value="Kelch motif"/>
    <property type="match status" value="1"/>
</dbReference>
<evidence type="ECO:0000256" key="1">
    <source>
        <dbReference type="ARBA" id="ARBA00004651"/>
    </source>
</evidence>
<reference evidence="12 13" key="1">
    <citation type="submission" date="2016-06" db="EMBL/GenBank/DDBJ databases">
        <title>Complete genome sequence of a deep-branching marine Gamma Proteobacterium Woeseia oceani type strain XK5.</title>
        <authorList>
            <person name="Mu D."/>
            <person name="Du Z."/>
        </authorList>
    </citation>
    <scope>NUCLEOTIDE SEQUENCE [LARGE SCALE GENOMIC DNA]</scope>
    <source>
        <strain evidence="12 13">XK5</strain>
    </source>
</reference>
<accession>A0A193LDF1</accession>
<dbReference type="NCBIfam" id="TIGR00813">
    <property type="entry name" value="sss"/>
    <property type="match status" value="1"/>
</dbReference>
<dbReference type="Proteomes" id="UP000092695">
    <property type="component" value="Chromosome"/>
</dbReference>
<evidence type="ECO:0000256" key="11">
    <source>
        <dbReference type="SAM" id="Phobius"/>
    </source>
</evidence>
<dbReference type="Gene3D" id="2.120.10.80">
    <property type="entry name" value="Kelch-type beta propeller"/>
    <property type="match status" value="1"/>
</dbReference>
<keyword evidence="9 11" id="KW-0472">Membrane</keyword>
<dbReference type="EMBL" id="CP016268">
    <property type="protein sequence ID" value="ANO50466.1"/>
    <property type="molecule type" value="Genomic_DNA"/>
</dbReference>